<organism evidence="2 3">
    <name type="scientific">Sodiomyces alkalinus (strain CBS 110278 / VKM F-3762 / F11)</name>
    <name type="common">Alkaliphilic filamentous fungus</name>
    <dbReference type="NCBI Taxonomy" id="1314773"/>
    <lineage>
        <taxon>Eukaryota</taxon>
        <taxon>Fungi</taxon>
        <taxon>Dikarya</taxon>
        <taxon>Ascomycota</taxon>
        <taxon>Pezizomycotina</taxon>
        <taxon>Sordariomycetes</taxon>
        <taxon>Hypocreomycetidae</taxon>
        <taxon>Glomerellales</taxon>
        <taxon>Plectosphaerellaceae</taxon>
        <taxon>Sodiomyces</taxon>
    </lineage>
</organism>
<evidence type="ECO:0000313" key="2">
    <source>
        <dbReference type="EMBL" id="ROT36378.1"/>
    </source>
</evidence>
<dbReference type="AlphaFoldDB" id="A0A3N2PPD7"/>
<reference evidence="2 3" key="1">
    <citation type="journal article" date="2018" name="Mol. Ecol.">
        <title>The obligate alkalophilic soda-lake fungus Sodiomyces alkalinus has shifted to a protein diet.</title>
        <authorList>
            <person name="Grum-Grzhimaylo A.A."/>
            <person name="Falkoski D.L."/>
            <person name="van den Heuvel J."/>
            <person name="Valero-Jimenez C.A."/>
            <person name="Min B."/>
            <person name="Choi I.G."/>
            <person name="Lipzen A."/>
            <person name="Daum C.G."/>
            <person name="Aanen D.K."/>
            <person name="Tsang A."/>
            <person name="Henrissat B."/>
            <person name="Bilanenko E.N."/>
            <person name="de Vries R.P."/>
            <person name="van Kan J.A.L."/>
            <person name="Grigoriev I.V."/>
            <person name="Debets A.J.M."/>
        </authorList>
    </citation>
    <scope>NUCLEOTIDE SEQUENCE [LARGE SCALE GENOMIC DNA]</scope>
    <source>
        <strain evidence="2 3">F11</strain>
    </source>
</reference>
<gene>
    <name evidence="2" type="ORF">SODALDRAFT_218458</name>
</gene>
<name>A0A3N2PPD7_SODAK</name>
<protein>
    <submittedName>
        <fullName evidence="2">Uncharacterized protein</fullName>
    </submittedName>
</protein>
<dbReference type="EMBL" id="ML119059">
    <property type="protein sequence ID" value="ROT36378.1"/>
    <property type="molecule type" value="Genomic_DNA"/>
</dbReference>
<evidence type="ECO:0000256" key="1">
    <source>
        <dbReference type="SAM" id="MobiDB-lite"/>
    </source>
</evidence>
<proteinExistence type="predicted"/>
<feature type="region of interest" description="Disordered" evidence="1">
    <location>
        <begin position="1"/>
        <end position="34"/>
    </location>
</feature>
<dbReference type="Proteomes" id="UP000272025">
    <property type="component" value="Unassembled WGS sequence"/>
</dbReference>
<dbReference type="STRING" id="1314773.A0A3N2PPD7"/>
<evidence type="ECO:0000313" key="3">
    <source>
        <dbReference type="Proteomes" id="UP000272025"/>
    </source>
</evidence>
<feature type="compositionally biased region" description="Polar residues" evidence="1">
    <location>
        <begin position="1"/>
        <end position="16"/>
    </location>
</feature>
<dbReference type="RefSeq" id="XP_028464184.1">
    <property type="nucleotide sequence ID" value="XM_028607317.1"/>
</dbReference>
<dbReference type="GeneID" id="39575795"/>
<accession>A0A3N2PPD7</accession>
<keyword evidence="3" id="KW-1185">Reference proteome</keyword>
<dbReference type="OrthoDB" id="5207784at2759"/>
<sequence length="283" mass="31423">MEEGTESQIIDTTESSIRAPPPYVEAKNSQGPAHSDILPPETLLLAGTTIHGGSSPSSPPLYRLSHAVGHLRASNTTVELFRFDYRVRDTAASATASAREKHIFSLLRPPPITGPSFEYHLESVSRSNLGQVGLRLHRPRSGFGRGFFGLSSTHASSSSASSSSSLNGYRAWRATRPREGANLEEKELVFVVHARERGRYEWRDGGEGQGRILAYETSEDGIYRLQIVETLERKWRDALVGTWCLRLWWEIAVSNVKPLAWEDVKRILQTRTHEFPAGTSAGL</sequence>